<name>A0A6G1E8W8_9ORYZ</name>
<organism evidence="2 3">
    <name type="scientific">Oryza meyeriana var. granulata</name>
    <dbReference type="NCBI Taxonomy" id="110450"/>
    <lineage>
        <taxon>Eukaryota</taxon>
        <taxon>Viridiplantae</taxon>
        <taxon>Streptophyta</taxon>
        <taxon>Embryophyta</taxon>
        <taxon>Tracheophyta</taxon>
        <taxon>Spermatophyta</taxon>
        <taxon>Magnoliopsida</taxon>
        <taxon>Liliopsida</taxon>
        <taxon>Poales</taxon>
        <taxon>Poaceae</taxon>
        <taxon>BOP clade</taxon>
        <taxon>Oryzoideae</taxon>
        <taxon>Oryzeae</taxon>
        <taxon>Oryzinae</taxon>
        <taxon>Oryza</taxon>
        <taxon>Oryza meyeriana</taxon>
    </lineage>
</organism>
<dbReference type="AlphaFoldDB" id="A0A6G1E8W8"/>
<comment type="caution">
    <text evidence="2">The sequence shown here is derived from an EMBL/GenBank/DDBJ whole genome shotgun (WGS) entry which is preliminary data.</text>
</comment>
<feature type="compositionally biased region" description="Low complexity" evidence="1">
    <location>
        <begin position="76"/>
        <end position="87"/>
    </location>
</feature>
<reference evidence="2 3" key="1">
    <citation type="submission" date="2019-11" db="EMBL/GenBank/DDBJ databases">
        <title>Whole genome sequence of Oryza granulata.</title>
        <authorList>
            <person name="Li W."/>
        </authorList>
    </citation>
    <scope>NUCLEOTIDE SEQUENCE [LARGE SCALE GENOMIC DNA]</scope>
    <source>
        <strain evidence="3">cv. Menghai</strain>
        <tissue evidence="2">Leaf</tissue>
    </source>
</reference>
<proteinExistence type="predicted"/>
<accession>A0A6G1E8W8</accession>
<sequence>MFPGERPGKGAVGPGPGARERSVPGARTRTRARDQATRPGAGNRISRDREVPITFPGARPGKEDVGPGPGSGIRGPGVELVGPGLGT</sequence>
<evidence type="ECO:0000313" key="2">
    <source>
        <dbReference type="EMBL" id="KAF0921016.1"/>
    </source>
</evidence>
<gene>
    <name evidence="2" type="ORF">E2562_038004</name>
</gene>
<dbReference type="Proteomes" id="UP000479710">
    <property type="component" value="Unassembled WGS sequence"/>
</dbReference>
<dbReference type="EMBL" id="SPHZ02000005">
    <property type="protein sequence ID" value="KAF0921016.1"/>
    <property type="molecule type" value="Genomic_DNA"/>
</dbReference>
<evidence type="ECO:0000313" key="3">
    <source>
        <dbReference type="Proteomes" id="UP000479710"/>
    </source>
</evidence>
<keyword evidence="3" id="KW-1185">Reference proteome</keyword>
<protein>
    <submittedName>
        <fullName evidence="2">Uncharacterized protein</fullName>
    </submittedName>
</protein>
<evidence type="ECO:0000256" key="1">
    <source>
        <dbReference type="SAM" id="MobiDB-lite"/>
    </source>
</evidence>
<feature type="region of interest" description="Disordered" evidence="1">
    <location>
        <begin position="1"/>
        <end position="87"/>
    </location>
</feature>